<dbReference type="KEGG" id="aori:SD37_09980"/>
<dbReference type="AlphaFoldDB" id="A0A193CBJ7"/>
<keyword evidence="2" id="KW-1185">Reference proteome</keyword>
<accession>A0A193CBJ7</accession>
<reference evidence="1 2" key="1">
    <citation type="journal article" date="2015" name="Genome Announc.">
        <title>Draft Genome Sequence of Norvancomycin-Producing Strain Amycolatopsis orientalis CPCC200066.</title>
        <authorList>
            <person name="Lei X."/>
            <person name="Yuan F."/>
            <person name="Shi Y."/>
            <person name="Li X."/>
            <person name="Wang L."/>
            <person name="Hong B."/>
        </authorList>
    </citation>
    <scope>NUCLEOTIDE SEQUENCE [LARGE SCALE GENOMIC DNA]</scope>
    <source>
        <strain evidence="1 2">B-37</strain>
    </source>
</reference>
<name>A0A193CBJ7_AMYOR</name>
<protein>
    <submittedName>
        <fullName evidence="1">Uncharacterized protein</fullName>
    </submittedName>
</protein>
<evidence type="ECO:0000313" key="2">
    <source>
        <dbReference type="Proteomes" id="UP000093695"/>
    </source>
</evidence>
<dbReference type="Proteomes" id="UP000093695">
    <property type="component" value="Chromosome"/>
</dbReference>
<dbReference type="STRING" id="31958.SD37_09980"/>
<evidence type="ECO:0000313" key="1">
    <source>
        <dbReference type="EMBL" id="ANN21680.1"/>
    </source>
</evidence>
<organism evidence="1 2">
    <name type="scientific">Amycolatopsis orientalis</name>
    <name type="common">Nocardia orientalis</name>
    <dbReference type="NCBI Taxonomy" id="31958"/>
    <lineage>
        <taxon>Bacteria</taxon>
        <taxon>Bacillati</taxon>
        <taxon>Actinomycetota</taxon>
        <taxon>Actinomycetes</taxon>
        <taxon>Pseudonocardiales</taxon>
        <taxon>Pseudonocardiaceae</taxon>
        <taxon>Amycolatopsis</taxon>
    </lineage>
</organism>
<dbReference type="EMBL" id="CP016174">
    <property type="protein sequence ID" value="ANN21680.1"/>
    <property type="molecule type" value="Genomic_DNA"/>
</dbReference>
<sequence>MIVMTGVRIELNRRERAMLRAVAAGRGVLVSSCEPALTIDGCWCDHAAVHNLLAAGLIEKEHQVAYGQPTPAVITRLGEAVLAEATEHSRRASGA</sequence>
<proteinExistence type="predicted"/>
<gene>
    <name evidence="1" type="ORF">SD37_09980</name>
</gene>